<protein>
    <recommendedName>
        <fullName evidence="4">NACHT domain-containing protein</fullName>
    </recommendedName>
</protein>
<feature type="domain" description="NACHT" evidence="4">
    <location>
        <begin position="357"/>
        <end position="507"/>
    </location>
</feature>
<sequence>MGLKSLVSKLKRHAPAEDPISHSGPLSGSNSKAILSPSVPKDTERHLPPQKLTTDGRDLWLEAFEKLPRKSQHELERRGMNRQGSGSMVDQVKEFQREAETQRDRSLAKDWKVQIGNHEIPVRQTTLQIVHWAEKIGDVAIQFAPVAGAGGVWAVARSVLQGIDTFDKEKSALLSVVDKVAGATFCGQVYYEIYKPERTGRKDVVDRLHDAIVALYGCVLELLVTSSDLSSNTAVQFCQAAFDSTKPSGMLLELEKLEQELAKAAGKCEDTAHAHQEVIFKDYLQEAQKSLNRITRHMEHVFQWVNDQERRDLLEWVSDIQYGRHHDEIEERREPDTGDWLVQDERFREWMDSPSSSTLWLQGSPGTGKSFLTSAVVKHIVDTKGSQMEGFGYFFCNQDEKGRRESLPVLRSLVRQFAAPKSTTESVRKSLRDARERATNRASQLSSSECRRQLVESFNLYSKSVIILDALDEVLDDELDILIEALEDAIAETRDRGRVKLFVASRPEKNIGAKYGSSSTVIIQAQDNKKDIEKFVTKEMDKFGKKHPNSELTAMKDTVIRVILDKCDNMFLWAALQIKQMVQCNTVETINYALENLPKGLGGMYDQIYRKIQTRLSPEQAIAECALNWVLCTPYPLTSEELLSAVRMAIEKDNIKLRSSVQQESLLSICENLLIVDTDGRWRFFHLSAREYLVEIPGIYQRARSYCAQVCLLSLMRTSDPATLPGSFEDPFNQIHPFSHHTQTCWAFYVLEQPEDDQSVILLKKFLGSPDKSSAFYIQWLNHVSENSLSVQLPSRAGANLSYEDLAPGTTPMFTIAQFSLYEETLREWCDSNNFDQFQQNDRGEDLLTIAAATNCIPLCATLIAKGVSVNQCGTSGRYGSALAAAAAWGRLNTVKYLVQEAKADVNVALESGDYGSALNAAVASGKLDIVRYFAEEVKPDVNLLIHVKTHGSVLAAAAFSGKLDIVRYLVEEANIDVNLQLGEGTFGSVLAAAAWGSLTVVKYLVEEAKADVNLPLTAGNALVAAILSGDLDIVRYFVEEAKADMDVLREDEFLSMVLEDYSKEDAVAVRDILKLPSDQEAGDGH</sequence>
<evidence type="ECO:0000313" key="6">
    <source>
        <dbReference type="Proteomes" id="UP001154252"/>
    </source>
</evidence>
<dbReference type="InterPro" id="IPR036770">
    <property type="entry name" value="Ankyrin_rpt-contain_sf"/>
</dbReference>
<gene>
    <name evidence="5" type="ORF">PEGY_LOCUS2629</name>
</gene>
<evidence type="ECO:0000256" key="1">
    <source>
        <dbReference type="ARBA" id="ARBA00022737"/>
    </source>
</evidence>
<dbReference type="SMART" id="SM00248">
    <property type="entry name" value="ANK"/>
    <property type="match status" value="6"/>
</dbReference>
<dbReference type="PROSITE" id="PS00107">
    <property type="entry name" value="PROTEIN_KINASE_ATP"/>
    <property type="match status" value="1"/>
</dbReference>
<evidence type="ECO:0000256" key="2">
    <source>
        <dbReference type="PROSITE-ProRule" id="PRU10141"/>
    </source>
</evidence>
<dbReference type="InterPro" id="IPR017441">
    <property type="entry name" value="Protein_kinase_ATP_BS"/>
</dbReference>
<feature type="region of interest" description="Disordered" evidence="3">
    <location>
        <begin position="1"/>
        <end position="52"/>
    </location>
</feature>
<organism evidence="5 6">
    <name type="scientific">Penicillium egyptiacum</name>
    <dbReference type="NCBI Taxonomy" id="1303716"/>
    <lineage>
        <taxon>Eukaryota</taxon>
        <taxon>Fungi</taxon>
        <taxon>Dikarya</taxon>
        <taxon>Ascomycota</taxon>
        <taxon>Pezizomycotina</taxon>
        <taxon>Eurotiomycetes</taxon>
        <taxon>Eurotiomycetidae</taxon>
        <taxon>Eurotiales</taxon>
        <taxon>Aspergillaceae</taxon>
        <taxon>Penicillium</taxon>
    </lineage>
</organism>
<feature type="region of interest" description="Disordered" evidence="3">
    <location>
        <begin position="71"/>
        <end position="90"/>
    </location>
</feature>
<dbReference type="SUPFAM" id="SSF48403">
    <property type="entry name" value="Ankyrin repeat"/>
    <property type="match status" value="1"/>
</dbReference>
<dbReference type="Proteomes" id="UP001154252">
    <property type="component" value="Unassembled WGS sequence"/>
</dbReference>
<keyword evidence="2" id="KW-0547">Nucleotide-binding</keyword>
<dbReference type="InterPro" id="IPR002110">
    <property type="entry name" value="Ankyrin_rpt"/>
</dbReference>
<dbReference type="Gene3D" id="3.40.50.300">
    <property type="entry name" value="P-loop containing nucleotide triphosphate hydrolases"/>
    <property type="match status" value="1"/>
</dbReference>
<dbReference type="SUPFAM" id="SSF52540">
    <property type="entry name" value="P-loop containing nucleoside triphosphate hydrolases"/>
    <property type="match status" value="1"/>
</dbReference>
<dbReference type="PANTHER" id="PTHR10039">
    <property type="entry name" value="AMELOGENIN"/>
    <property type="match status" value="1"/>
</dbReference>
<keyword evidence="2" id="KW-0067">ATP-binding</keyword>
<keyword evidence="6" id="KW-1185">Reference proteome</keyword>
<dbReference type="Pfam" id="PF22939">
    <property type="entry name" value="WHD_GPIID"/>
    <property type="match status" value="1"/>
</dbReference>
<keyword evidence="1" id="KW-0677">Repeat</keyword>
<dbReference type="OrthoDB" id="7464126at2759"/>
<dbReference type="EMBL" id="CAJVRC010000843">
    <property type="protein sequence ID" value="CAG8890998.1"/>
    <property type="molecule type" value="Genomic_DNA"/>
</dbReference>
<comment type="caution">
    <text evidence="5">The sequence shown here is derived from an EMBL/GenBank/DDBJ whole genome shotgun (WGS) entry which is preliminary data.</text>
</comment>
<dbReference type="Gene3D" id="1.25.40.20">
    <property type="entry name" value="Ankyrin repeat-containing domain"/>
    <property type="match status" value="2"/>
</dbReference>
<evidence type="ECO:0000256" key="3">
    <source>
        <dbReference type="SAM" id="MobiDB-lite"/>
    </source>
</evidence>
<dbReference type="InterPro" id="IPR007111">
    <property type="entry name" value="NACHT_NTPase"/>
</dbReference>
<dbReference type="PROSITE" id="PS50837">
    <property type="entry name" value="NACHT"/>
    <property type="match status" value="1"/>
</dbReference>
<dbReference type="GO" id="GO:0005524">
    <property type="term" value="F:ATP binding"/>
    <property type="evidence" value="ECO:0007669"/>
    <property type="project" value="UniProtKB-UniRule"/>
</dbReference>
<dbReference type="InterPro" id="IPR054471">
    <property type="entry name" value="GPIID_WHD"/>
</dbReference>
<accession>A0A9W4KCD0</accession>
<evidence type="ECO:0000259" key="4">
    <source>
        <dbReference type="PROSITE" id="PS50837"/>
    </source>
</evidence>
<feature type="compositionally biased region" description="Polar residues" evidence="3">
    <location>
        <begin position="24"/>
        <end position="33"/>
    </location>
</feature>
<feature type="binding site" evidence="2">
    <location>
        <position position="1003"/>
    </location>
    <ligand>
        <name>ATP</name>
        <dbReference type="ChEBI" id="CHEBI:30616"/>
    </ligand>
</feature>
<dbReference type="AlphaFoldDB" id="A0A9W4KCD0"/>
<dbReference type="InterPro" id="IPR027417">
    <property type="entry name" value="P-loop_NTPase"/>
</dbReference>
<proteinExistence type="predicted"/>
<name>A0A9W4KCD0_9EURO</name>
<dbReference type="Pfam" id="PF12796">
    <property type="entry name" value="Ank_2"/>
    <property type="match status" value="2"/>
</dbReference>
<reference evidence="5" key="1">
    <citation type="submission" date="2021-07" db="EMBL/GenBank/DDBJ databases">
        <authorList>
            <person name="Branca A.L. A."/>
        </authorList>
    </citation>
    <scope>NUCLEOTIDE SEQUENCE</scope>
</reference>
<evidence type="ECO:0000313" key="5">
    <source>
        <dbReference type="EMBL" id="CAG8890998.1"/>
    </source>
</evidence>
<dbReference type="InterPro" id="IPR056884">
    <property type="entry name" value="NPHP3-like_N"/>
</dbReference>
<dbReference type="Pfam" id="PF24883">
    <property type="entry name" value="NPHP3_N"/>
    <property type="match status" value="1"/>
</dbReference>